<dbReference type="AlphaFoldDB" id="A0A1I7H7S9"/>
<sequence>MLDSLPVTWVAGVGQAKAKALQDLGIVTVGDLLHHFPVRYEDRRILTLEAQASSDKVTVRAVVEGMATVRWQNRRSLLRARLLVDQRHRVTGLWFNQPYLKEKLTDGRVVIVSGKFDPARRTLVVSHTDFGSGDSGRYGRWAPVYRASQAISSAQLQTLIERALEQYGNQVEELLPQALTQRYRLCTHAKALRWMHRPDGEEALKQARRRLVFEEFLCFQLQLQWTRHRREGNLDGTGREVPEDAFRIFEDSLPHPLTGAQRRVCLQILDRLQRPAPMRLLVQGDVGSGKTWVALWAVYAMARAGGQSALMAPTEILAEQHFREAVARLEPLGLRVGLVTGSTPGKVRQERVAQLARGEMDLVVGTHALLTEDVQFRDLGLVITDEQHRFGVQQRAGLRQKGGRPDVLFLSATPIPRTLAMAIYGDIDVGVLDELPAGRKPVVTRWLPLAQEDRAIRLVRRELAAGRRAYVVAPLVEDSEQLADVASATQLASRLSEAFAGYSVGLLHGRMSSRDKDEVMRAFVEGRMQVLISTTVIEVGIHVPEATVMMVYHAERFGLAQLHQLRGRVGRGRWQSYCILLSDAEGEMARRRLETLVETQDGFVIAERDLELRGPGELFGVRQSGLPEFMVGDLTRDFRVMEVARDEAVRAMESGDFWLLPSWRPLREHLQRQMQSAPVRD</sequence>
<dbReference type="Pfam" id="PF17191">
    <property type="entry name" value="RecG_wedge"/>
    <property type="match status" value="1"/>
</dbReference>
<keyword evidence="11" id="KW-0413">Isomerase</keyword>
<keyword evidence="3 15" id="KW-0547">Nucleotide-binding</keyword>
<evidence type="ECO:0000256" key="9">
    <source>
        <dbReference type="ARBA" id="ARBA00023172"/>
    </source>
</evidence>
<comment type="catalytic activity">
    <reaction evidence="14 15">
        <text>ATP + H2O = ADP + phosphate + H(+)</text>
        <dbReference type="Rhea" id="RHEA:13065"/>
        <dbReference type="ChEBI" id="CHEBI:15377"/>
        <dbReference type="ChEBI" id="CHEBI:15378"/>
        <dbReference type="ChEBI" id="CHEBI:30616"/>
        <dbReference type="ChEBI" id="CHEBI:43474"/>
        <dbReference type="ChEBI" id="CHEBI:456216"/>
        <dbReference type="EC" id="5.6.2.4"/>
    </reaction>
</comment>
<dbReference type="RefSeq" id="WP_074950166.1">
    <property type="nucleotide sequence ID" value="NZ_FPBV01000004.1"/>
</dbReference>
<dbReference type="GO" id="GO:0043138">
    <property type="term" value="F:3'-5' DNA helicase activity"/>
    <property type="evidence" value="ECO:0007669"/>
    <property type="project" value="UniProtKB-EC"/>
</dbReference>
<evidence type="ECO:0000256" key="1">
    <source>
        <dbReference type="ARBA" id="ARBA00007504"/>
    </source>
</evidence>
<dbReference type="STRING" id="392015.SAMN05421543_10429"/>
<keyword evidence="6 15" id="KW-0347">Helicase</keyword>
<protein>
    <recommendedName>
        <fullName evidence="2 15">ATP-dependent DNA helicase RecG</fullName>
        <ecNumber evidence="13 15">5.6.2.4</ecNumber>
    </recommendedName>
</protein>
<dbReference type="Pfam" id="PF00270">
    <property type="entry name" value="DEAD"/>
    <property type="match status" value="1"/>
</dbReference>
<proteinExistence type="inferred from homology"/>
<dbReference type="OrthoDB" id="9804325at2"/>
<feature type="domain" description="Helicase ATP-binding" evidence="16">
    <location>
        <begin position="271"/>
        <end position="432"/>
    </location>
</feature>
<dbReference type="InterPro" id="IPR045562">
    <property type="entry name" value="RecG_dom3_C"/>
</dbReference>
<dbReference type="InterPro" id="IPR011545">
    <property type="entry name" value="DEAD/DEAH_box_helicase_dom"/>
</dbReference>
<keyword evidence="8" id="KW-0238">DNA-binding</keyword>
<evidence type="ECO:0000256" key="7">
    <source>
        <dbReference type="ARBA" id="ARBA00022840"/>
    </source>
</evidence>
<dbReference type="NCBIfam" id="TIGR00643">
    <property type="entry name" value="recG"/>
    <property type="match status" value="1"/>
</dbReference>
<evidence type="ECO:0000256" key="4">
    <source>
        <dbReference type="ARBA" id="ARBA00022763"/>
    </source>
</evidence>
<comment type="similarity">
    <text evidence="1 15">Belongs to the helicase family. RecG subfamily.</text>
</comment>
<dbReference type="SMART" id="SM00490">
    <property type="entry name" value="HELICc"/>
    <property type="match status" value="1"/>
</dbReference>
<keyword evidence="19" id="KW-1185">Reference proteome</keyword>
<accession>A0A1I7H7S9</accession>
<dbReference type="Pfam" id="PF19833">
    <property type="entry name" value="RecG_dom3_C"/>
    <property type="match status" value="1"/>
</dbReference>
<dbReference type="GO" id="GO:0006310">
    <property type="term" value="P:DNA recombination"/>
    <property type="evidence" value="ECO:0007669"/>
    <property type="project" value="UniProtKB-UniRule"/>
</dbReference>
<organism evidence="18 19">
    <name type="scientific">Alicyclobacillus macrosporangiidus</name>
    <dbReference type="NCBI Taxonomy" id="392015"/>
    <lineage>
        <taxon>Bacteria</taxon>
        <taxon>Bacillati</taxon>
        <taxon>Bacillota</taxon>
        <taxon>Bacilli</taxon>
        <taxon>Bacillales</taxon>
        <taxon>Alicyclobacillaceae</taxon>
        <taxon>Alicyclobacillus</taxon>
    </lineage>
</organism>
<dbReference type="InterPro" id="IPR027417">
    <property type="entry name" value="P-loop_NTPase"/>
</dbReference>
<dbReference type="eggNOG" id="COG1200">
    <property type="taxonomic scope" value="Bacteria"/>
</dbReference>
<dbReference type="GO" id="GO:0003677">
    <property type="term" value="F:DNA binding"/>
    <property type="evidence" value="ECO:0007669"/>
    <property type="project" value="UniProtKB-KW"/>
</dbReference>
<dbReference type="Gene3D" id="3.40.50.300">
    <property type="entry name" value="P-loop containing nucleotide triphosphate hydrolases"/>
    <property type="match status" value="2"/>
</dbReference>
<dbReference type="SUPFAM" id="SSF52540">
    <property type="entry name" value="P-loop containing nucleoside triphosphate hydrolases"/>
    <property type="match status" value="2"/>
</dbReference>
<name>A0A1I7H7S9_9BACL</name>
<evidence type="ECO:0000313" key="18">
    <source>
        <dbReference type="EMBL" id="SFU56761.1"/>
    </source>
</evidence>
<dbReference type="InterPro" id="IPR047112">
    <property type="entry name" value="RecG/Mfd"/>
</dbReference>
<evidence type="ECO:0000256" key="15">
    <source>
        <dbReference type="RuleBase" id="RU363016"/>
    </source>
</evidence>
<comment type="function">
    <text evidence="15">Plays a critical role in recombination and DNA repair. Helps process Holliday junction intermediates to mature products by catalyzing branch migration. Has replication fork regression activity, unwinds stalled or blocked replication forks to make a HJ that can be resolved. Has a DNA unwinding activity characteristic of a DNA helicase with 3'-5' polarity.</text>
</comment>
<dbReference type="NCBIfam" id="NF008165">
    <property type="entry name" value="PRK10917.1-3"/>
    <property type="match status" value="1"/>
</dbReference>
<dbReference type="InterPro" id="IPR001650">
    <property type="entry name" value="Helicase_C-like"/>
</dbReference>
<dbReference type="EMBL" id="FPBV01000004">
    <property type="protein sequence ID" value="SFU56761.1"/>
    <property type="molecule type" value="Genomic_DNA"/>
</dbReference>
<evidence type="ECO:0000313" key="19">
    <source>
        <dbReference type="Proteomes" id="UP000183508"/>
    </source>
</evidence>
<reference evidence="19" key="1">
    <citation type="submission" date="2016-10" db="EMBL/GenBank/DDBJ databases">
        <authorList>
            <person name="Varghese N."/>
        </authorList>
    </citation>
    <scope>NUCLEOTIDE SEQUENCE [LARGE SCALE GENOMIC DNA]</scope>
    <source>
        <strain evidence="19">DSM 17980</strain>
    </source>
</reference>
<keyword evidence="9 15" id="KW-0233">DNA recombination</keyword>
<dbReference type="PROSITE" id="PS51194">
    <property type="entry name" value="HELICASE_CTER"/>
    <property type="match status" value="1"/>
</dbReference>
<comment type="catalytic activity">
    <reaction evidence="12 15">
        <text>Couples ATP hydrolysis with the unwinding of duplex DNA by translocating in the 3'-5' direction.</text>
        <dbReference type="EC" id="5.6.2.4"/>
    </reaction>
</comment>
<dbReference type="EC" id="5.6.2.4" evidence="13 15"/>
<dbReference type="NCBIfam" id="NF008168">
    <property type="entry name" value="PRK10917.2-2"/>
    <property type="match status" value="1"/>
</dbReference>
<evidence type="ECO:0000256" key="14">
    <source>
        <dbReference type="ARBA" id="ARBA00048988"/>
    </source>
</evidence>
<keyword evidence="10 15" id="KW-0234">DNA repair</keyword>
<dbReference type="SUPFAM" id="SSF50249">
    <property type="entry name" value="Nucleic acid-binding proteins"/>
    <property type="match status" value="1"/>
</dbReference>
<evidence type="ECO:0000256" key="10">
    <source>
        <dbReference type="ARBA" id="ARBA00023204"/>
    </source>
</evidence>
<keyword evidence="7 15" id="KW-0067">ATP-binding</keyword>
<dbReference type="GO" id="GO:0006281">
    <property type="term" value="P:DNA repair"/>
    <property type="evidence" value="ECO:0007669"/>
    <property type="project" value="UniProtKB-UniRule"/>
</dbReference>
<dbReference type="InterPro" id="IPR004609">
    <property type="entry name" value="ATP-dep_DNA_helicase_RecG"/>
</dbReference>
<dbReference type="Gene3D" id="2.40.50.140">
    <property type="entry name" value="Nucleic acid-binding proteins"/>
    <property type="match status" value="1"/>
</dbReference>
<dbReference type="GO" id="GO:0005524">
    <property type="term" value="F:ATP binding"/>
    <property type="evidence" value="ECO:0007669"/>
    <property type="project" value="UniProtKB-KW"/>
</dbReference>
<feature type="domain" description="Helicase C-terminal" evidence="17">
    <location>
        <begin position="451"/>
        <end position="611"/>
    </location>
</feature>
<dbReference type="CDD" id="cd17992">
    <property type="entry name" value="DEXHc_RecG"/>
    <property type="match status" value="1"/>
</dbReference>
<evidence type="ECO:0000256" key="3">
    <source>
        <dbReference type="ARBA" id="ARBA00022741"/>
    </source>
</evidence>
<evidence type="ECO:0000256" key="8">
    <source>
        <dbReference type="ARBA" id="ARBA00023125"/>
    </source>
</evidence>
<evidence type="ECO:0000256" key="13">
    <source>
        <dbReference type="ARBA" id="ARBA00034808"/>
    </source>
</evidence>
<dbReference type="Pfam" id="PF00271">
    <property type="entry name" value="Helicase_C"/>
    <property type="match status" value="1"/>
</dbReference>
<keyword evidence="5 15" id="KW-0378">Hydrolase</keyword>
<dbReference type="PANTHER" id="PTHR47964">
    <property type="entry name" value="ATP-DEPENDENT DNA HELICASE HOMOLOG RECG, CHLOROPLASTIC"/>
    <property type="match status" value="1"/>
</dbReference>
<evidence type="ECO:0000256" key="11">
    <source>
        <dbReference type="ARBA" id="ARBA00023235"/>
    </source>
</evidence>
<dbReference type="GO" id="GO:0016887">
    <property type="term" value="F:ATP hydrolysis activity"/>
    <property type="evidence" value="ECO:0007669"/>
    <property type="project" value="RHEA"/>
</dbReference>
<dbReference type="PROSITE" id="PS51192">
    <property type="entry name" value="HELICASE_ATP_BIND_1"/>
    <property type="match status" value="1"/>
</dbReference>
<evidence type="ECO:0000256" key="12">
    <source>
        <dbReference type="ARBA" id="ARBA00034617"/>
    </source>
</evidence>
<dbReference type="InterPro" id="IPR012340">
    <property type="entry name" value="NA-bd_OB-fold"/>
</dbReference>
<dbReference type="PANTHER" id="PTHR47964:SF1">
    <property type="entry name" value="ATP-DEPENDENT DNA HELICASE HOMOLOG RECG, CHLOROPLASTIC"/>
    <property type="match status" value="1"/>
</dbReference>
<dbReference type="InterPro" id="IPR014001">
    <property type="entry name" value="Helicase_ATP-bd"/>
</dbReference>
<evidence type="ECO:0000256" key="5">
    <source>
        <dbReference type="ARBA" id="ARBA00022801"/>
    </source>
</evidence>
<keyword evidence="4 15" id="KW-0227">DNA damage</keyword>
<gene>
    <name evidence="18" type="ORF">SAMN05421543_10429</name>
</gene>
<dbReference type="SMART" id="SM00487">
    <property type="entry name" value="DEXDc"/>
    <property type="match status" value="1"/>
</dbReference>
<dbReference type="Proteomes" id="UP000183508">
    <property type="component" value="Unassembled WGS sequence"/>
</dbReference>
<evidence type="ECO:0000256" key="2">
    <source>
        <dbReference type="ARBA" id="ARBA00017846"/>
    </source>
</evidence>
<evidence type="ECO:0000256" key="6">
    <source>
        <dbReference type="ARBA" id="ARBA00022806"/>
    </source>
</evidence>
<evidence type="ECO:0000259" key="16">
    <source>
        <dbReference type="PROSITE" id="PS51192"/>
    </source>
</evidence>
<evidence type="ECO:0000259" key="17">
    <source>
        <dbReference type="PROSITE" id="PS51194"/>
    </source>
</evidence>
<dbReference type="InterPro" id="IPR033454">
    <property type="entry name" value="RecG_wedge"/>
</dbReference>